<dbReference type="Pfam" id="PF02900">
    <property type="entry name" value="LigB"/>
    <property type="match status" value="1"/>
</dbReference>
<dbReference type="AlphaFoldDB" id="A0AAJ8LJT3"/>
<proteinExistence type="inferred from homology"/>
<comment type="cofactor">
    <cofactor evidence="1">
        <name>Zn(2+)</name>
        <dbReference type="ChEBI" id="CHEBI:29105"/>
    </cofactor>
</comment>
<protein>
    <recommendedName>
        <fullName evidence="6">Extradiol ring-cleavage dioxygenase class III enzyme subunit B domain-containing protein</fullName>
    </recommendedName>
</protein>
<evidence type="ECO:0000256" key="1">
    <source>
        <dbReference type="ARBA" id="ARBA00001947"/>
    </source>
</evidence>
<dbReference type="Gene3D" id="3.40.830.10">
    <property type="entry name" value="LigB-like"/>
    <property type="match status" value="1"/>
</dbReference>
<sequence length="311" mass="35227">MMTIAPTEKPLPCFFFSHGSTAMLARRSAPAAYWEQVGRQALEQGVERIVIMGAHWETLDDAIRVSANPDPQKQPVAWVHPKEYEDFVLNPDVKFASTVQSLLQEAGFDVSLDTKFEQVHDTFMILKWMFPGGKSLPHVVVSHNARCDPHYHLRIGAALRPLRHQKCLLIGSGGAVHNLYRNAWPQVVFFRDSFALTRPPEQWAIDFGEAFSNVVTQNTGPRLRKAMSRLMSHPQYRDAQGTDDHFMSALFIAGATGELEDSGNRNYAGAECWELLNMRNSQFQFGDWPQEPHVTPILQSMREASFDRSIM</sequence>
<evidence type="ECO:0000256" key="3">
    <source>
        <dbReference type="ARBA" id="ARBA00022723"/>
    </source>
</evidence>
<gene>
    <name evidence="7" type="ORF">CI109_104426</name>
</gene>
<accession>A0AAJ8LJT3</accession>
<name>A0AAJ8LJT3_9TREE</name>
<dbReference type="KEGG" id="ksn:43589474"/>
<dbReference type="PANTHER" id="PTHR30096">
    <property type="entry name" value="4,5-DOPA DIOXYGENASE EXTRADIOL-LIKE PROTEIN"/>
    <property type="match status" value="1"/>
</dbReference>
<keyword evidence="5" id="KW-0560">Oxidoreductase</keyword>
<evidence type="ECO:0000259" key="6">
    <source>
        <dbReference type="Pfam" id="PF02900"/>
    </source>
</evidence>
<evidence type="ECO:0000313" key="8">
    <source>
        <dbReference type="Proteomes" id="UP000322225"/>
    </source>
</evidence>
<dbReference type="Proteomes" id="UP000322225">
    <property type="component" value="Chromosome 7"/>
</dbReference>
<keyword evidence="4" id="KW-0862">Zinc</keyword>
<feature type="domain" description="Extradiol ring-cleavage dioxygenase class III enzyme subunit B" evidence="6">
    <location>
        <begin position="13"/>
        <end position="258"/>
    </location>
</feature>
<comment type="similarity">
    <text evidence="2">Belongs to the DODA-type extradiol aromatic ring-opening dioxygenase family.</text>
</comment>
<keyword evidence="3" id="KW-0479">Metal-binding</keyword>
<keyword evidence="8" id="KW-1185">Reference proteome</keyword>
<evidence type="ECO:0000313" key="7">
    <source>
        <dbReference type="EMBL" id="WWD19953.1"/>
    </source>
</evidence>
<dbReference type="GO" id="GO:0016702">
    <property type="term" value="F:oxidoreductase activity, acting on single donors with incorporation of molecular oxygen, incorporation of two atoms of oxygen"/>
    <property type="evidence" value="ECO:0007669"/>
    <property type="project" value="UniProtKB-ARBA"/>
</dbReference>
<reference evidence="7" key="1">
    <citation type="submission" date="2017-08" db="EMBL/GenBank/DDBJ databases">
        <authorList>
            <person name="Cuomo C."/>
            <person name="Billmyre B."/>
            <person name="Heitman J."/>
        </authorList>
    </citation>
    <scope>NUCLEOTIDE SEQUENCE</scope>
    <source>
        <strain evidence="7">CBS 12478</strain>
    </source>
</reference>
<dbReference type="CDD" id="cd07363">
    <property type="entry name" value="45_DOPA_Dioxygenase"/>
    <property type="match status" value="1"/>
</dbReference>
<dbReference type="InterPro" id="IPR004183">
    <property type="entry name" value="Xdiol_dOase_suB"/>
</dbReference>
<dbReference type="GeneID" id="43589474"/>
<dbReference type="PANTHER" id="PTHR30096:SF1">
    <property type="entry name" value="AROMATIC RING-OPENING DIOXYGENASE FAMILY PROTEIN (AFU_ORTHOLOGUE AFUA_7G00640)"/>
    <property type="match status" value="1"/>
</dbReference>
<evidence type="ECO:0000256" key="4">
    <source>
        <dbReference type="ARBA" id="ARBA00022833"/>
    </source>
</evidence>
<dbReference type="EMBL" id="CP144057">
    <property type="protein sequence ID" value="WWD19953.1"/>
    <property type="molecule type" value="Genomic_DNA"/>
</dbReference>
<dbReference type="InterPro" id="IPR014436">
    <property type="entry name" value="Extradiol_dOase_DODA"/>
</dbReference>
<dbReference type="GO" id="GO:0008198">
    <property type="term" value="F:ferrous iron binding"/>
    <property type="evidence" value="ECO:0007669"/>
    <property type="project" value="InterPro"/>
</dbReference>
<organism evidence="7 8">
    <name type="scientific">Kwoniella shandongensis</name>
    <dbReference type="NCBI Taxonomy" id="1734106"/>
    <lineage>
        <taxon>Eukaryota</taxon>
        <taxon>Fungi</taxon>
        <taxon>Dikarya</taxon>
        <taxon>Basidiomycota</taxon>
        <taxon>Agaricomycotina</taxon>
        <taxon>Tremellomycetes</taxon>
        <taxon>Tremellales</taxon>
        <taxon>Cryptococcaceae</taxon>
        <taxon>Kwoniella</taxon>
    </lineage>
</organism>
<dbReference type="RefSeq" id="XP_031860292.2">
    <property type="nucleotide sequence ID" value="XM_032005331.2"/>
</dbReference>
<dbReference type="SUPFAM" id="SSF53213">
    <property type="entry name" value="LigB-like"/>
    <property type="match status" value="1"/>
</dbReference>
<evidence type="ECO:0000256" key="2">
    <source>
        <dbReference type="ARBA" id="ARBA00007581"/>
    </source>
</evidence>
<reference evidence="7" key="2">
    <citation type="submission" date="2024-01" db="EMBL/GenBank/DDBJ databases">
        <title>Comparative genomics of Cryptococcus and Kwoniella reveals pathogenesis evolution and contrasting modes of karyotype evolution via chromosome fusion or intercentromeric recombination.</title>
        <authorList>
            <person name="Coelho M.A."/>
            <person name="David-Palma M."/>
            <person name="Shea T."/>
            <person name="Bowers K."/>
            <person name="McGinley-Smith S."/>
            <person name="Mohammad A.W."/>
            <person name="Gnirke A."/>
            <person name="Yurkov A.M."/>
            <person name="Nowrousian M."/>
            <person name="Sun S."/>
            <person name="Cuomo C.A."/>
            <person name="Heitman J."/>
        </authorList>
    </citation>
    <scope>NUCLEOTIDE SEQUENCE</scope>
    <source>
        <strain evidence="7">CBS 12478</strain>
    </source>
</reference>
<evidence type="ECO:0000256" key="5">
    <source>
        <dbReference type="ARBA" id="ARBA00023002"/>
    </source>
</evidence>
<dbReference type="PIRSF" id="PIRSF006157">
    <property type="entry name" value="Doxgns_DODA"/>
    <property type="match status" value="1"/>
</dbReference>
<dbReference type="GO" id="GO:0008270">
    <property type="term" value="F:zinc ion binding"/>
    <property type="evidence" value="ECO:0007669"/>
    <property type="project" value="InterPro"/>
</dbReference>